<keyword evidence="2" id="KW-0732">Signal</keyword>
<evidence type="ECO:0000256" key="1">
    <source>
        <dbReference type="SAM" id="MobiDB-lite"/>
    </source>
</evidence>
<comment type="caution">
    <text evidence="3">The sequence shown here is derived from an EMBL/GenBank/DDBJ whole genome shotgun (WGS) entry which is preliminary data.</text>
</comment>
<feature type="region of interest" description="Disordered" evidence="1">
    <location>
        <begin position="151"/>
        <end position="175"/>
    </location>
</feature>
<evidence type="ECO:0000256" key="2">
    <source>
        <dbReference type="SAM" id="SignalP"/>
    </source>
</evidence>
<keyword evidence="4" id="KW-1185">Reference proteome</keyword>
<sequence length="175" mass="18646">MGKLNTTTRAALLAITVGIAATPVLAQTRHHEHPLTITRHTGAAARGTGIEYRDGGREIIAWGGFSANGYGNNRMGREASRREARNESVRLRTEGVYGYGFDGLGGTFGDDLDSGYNNPNYGNAYSSYVGYNGVPTNLAFGPGFANRHITDSDDFDTDADLPGPTPGELGYTPLD</sequence>
<accession>A0AA42CJR2</accession>
<reference evidence="3" key="1">
    <citation type="submission" date="2022-05" db="EMBL/GenBank/DDBJ databases">
        <authorList>
            <person name="Pankratov T."/>
        </authorList>
    </citation>
    <scope>NUCLEOTIDE SEQUENCE</scope>
    <source>
        <strain evidence="3">BP6-180914</strain>
    </source>
</reference>
<proteinExistence type="predicted"/>
<dbReference type="AlphaFoldDB" id="A0AA42CJR2"/>
<feature type="chain" id="PRO_5041380833" evidence="2">
    <location>
        <begin position="27"/>
        <end position="175"/>
    </location>
</feature>
<gene>
    <name evidence="3" type="ORF">M8523_17190</name>
</gene>
<protein>
    <submittedName>
        <fullName evidence="3">Uncharacterized protein</fullName>
    </submittedName>
</protein>
<organism evidence="3 4">
    <name type="scientific">Lichenifustis flavocetrariae</name>
    <dbReference type="NCBI Taxonomy" id="2949735"/>
    <lineage>
        <taxon>Bacteria</taxon>
        <taxon>Pseudomonadati</taxon>
        <taxon>Pseudomonadota</taxon>
        <taxon>Alphaproteobacteria</taxon>
        <taxon>Hyphomicrobiales</taxon>
        <taxon>Lichenihabitantaceae</taxon>
        <taxon>Lichenifustis</taxon>
    </lineage>
</organism>
<evidence type="ECO:0000313" key="3">
    <source>
        <dbReference type="EMBL" id="MCW6509754.1"/>
    </source>
</evidence>
<name>A0AA42CJR2_9HYPH</name>
<evidence type="ECO:0000313" key="4">
    <source>
        <dbReference type="Proteomes" id="UP001165667"/>
    </source>
</evidence>
<dbReference type="Proteomes" id="UP001165667">
    <property type="component" value="Unassembled WGS sequence"/>
</dbReference>
<dbReference type="RefSeq" id="WP_282586125.1">
    <property type="nucleotide sequence ID" value="NZ_JAMOIM010000011.1"/>
</dbReference>
<feature type="signal peptide" evidence="2">
    <location>
        <begin position="1"/>
        <end position="26"/>
    </location>
</feature>
<dbReference type="EMBL" id="JAMOIM010000011">
    <property type="protein sequence ID" value="MCW6509754.1"/>
    <property type="molecule type" value="Genomic_DNA"/>
</dbReference>